<gene>
    <name evidence="1" type="ORF">S06H3_63977</name>
</gene>
<proteinExistence type="predicted"/>
<reference evidence="1" key="1">
    <citation type="journal article" date="2014" name="Front. Microbiol.">
        <title>High frequency of phylogenetically diverse reductive dehalogenase-homologous genes in deep subseafloor sedimentary metagenomes.</title>
        <authorList>
            <person name="Kawai M."/>
            <person name="Futagami T."/>
            <person name="Toyoda A."/>
            <person name="Takaki Y."/>
            <person name="Nishi S."/>
            <person name="Hori S."/>
            <person name="Arai W."/>
            <person name="Tsubouchi T."/>
            <person name="Morono Y."/>
            <person name="Uchiyama I."/>
            <person name="Ito T."/>
            <person name="Fujiyama A."/>
            <person name="Inagaki F."/>
            <person name="Takami H."/>
        </authorList>
    </citation>
    <scope>NUCLEOTIDE SEQUENCE</scope>
    <source>
        <strain evidence="1">Expedition CK06-06</strain>
    </source>
</reference>
<comment type="caution">
    <text evidence="1">The sequence shown here is derived from an EMBL/GenBank/DDBJ whole genome shotgun (WGS) entry which is preliminary data.</text>
</comment>
<protein>
    <submittedName>
        <fullName evidence="1">Uncharacterized protein</fullName>
    </submittedName>
</protein>
<accession>X1R0P8</accession>
<name>X1R0P8_9ZZZZ</name>
<dbReference type="AlphaFoldDB" id="X1R0P8"/>
<dbReference type="EMBL" id="BARV01042588">
    <property type="protein sequence ID" value="GAI49114.1"/>
    <property type="molecule type" value="Genomic_DNA"/>
</dbReference>
<sequence length="78" mass="8759">MIKRRSFLKKAVWSATALSATSLIAYGFNSLDNAREKGLFNLKLSLAQWSLHRQFFDGYLDPNDFASIAINTYGINAV</sequence>
<feature type="non-terminal residue" evidence="1">
    <location>
        <position position="78"/>
    </location>
</feature>
<organism evidence="1">
    <name type="scientific">marine sediment metagenome</name>
    <dbReference type="NCBI Taxonomy" id="412755"/>
    <lineage>
        <taxon>unclassified sequences</taxon>
        <taxon>metagenomes</taxon>
        <taxon>ecological metagenomes</taxon>
    </lineage>
</organism>
<evidence type="ECO:0000313" key="1">
    <source>
        <dbReference type="EMBL" id="GAI49114.1"/>
    </source>
</evidence>